<name>A0A9X2YGV0_9MYCO</name>
<evidence type="ECO:0000313" key="5">
    <source>
        <dbReference type="Proteomes" id="UP001140272"/>
    </source>
</evidence>
<proteinExistence type="predicted"/>
<reference evidence="3" key="3">
    <citation type="submission" date="2022-08" db="EMBL/GenBank/DDBJ databases">
        <title>Whole genome sequencing of non-tuberculosis mycobacteria type-strains.</title>
        <authorList>
            <person name="Igarashi Y."/>
            <person name="Osugi A."/>
            <person name="Mitarai S."/>
        </authorList>
    </citation>
    <scope>NUCLEOTIDE SEQUENCE</scope>
    <source>
        <strain evidence="3">JCM 16372</strain>
    </source>
</reference>
<gene>
    <name evidence="2" type="ORF">H7H73_24420</name>
    <name evidence="3" type="ORF">MJO55_25270</name>
</gene>
<organism evidence="2 5">
    <name type="scientific">Mycolicibacterium rufum</name>
    <dbReference type="NCBI Taxonomy" id="318424"/>
    <lineage>
        <taxon>Bacteria</taxon>
        <taxon>Bacillati</taxon>
        <taxon>Actinomycetota</taxon>
        <taxon>Actinomycetes</taxon>
        <taxon>Mycobacteriales</taxon>
        <taxon>Mycobacteriaceae</taxon>
        <taxon>Mycolicibacterium</taxon>
    </lineage>
</organism>
<dbReference type="Proteomes" id="UP001140272">
    <property type="component" value="Unassembled WGS sequence"/>
</dbReference>
<reference evidence="2" key="1">
    <citation type="submission" date="2020-07" db="EMBL/GenBank/DDBJ databases">
        <authorList>
            <person name="Pettersson B.M.F."/>
            <person name="Behra P.R.K."/>
            <person name="Ramesh M."/>
            <person name="Das S."/>
            <person name="Dasgupta S."/>
            <person name="Kirsebom L.A."/>
        </authorList>
    </citation>
    <scope>NUCLEOTIDE SEQUENCE</scope>
    <source>
        <strain evidence="2">DSM 45406</strain>
    </source>
</reference>
<dbReference type="InterPro" id="IPR011042">
    <property type="entry name" value="6-blade_b-propeller_TolB-like"/>
</dbReference>
<dbReference type="SUPFAM" id="SSF82171">
    <property type="entry name" value="DPP6 N-terminal domain-like"/>
    <property type="match status" value="2"/>
</dbReference>
<accession>A0A9X2YGV0</accession>
<evidence type="ECO:0000313" key="2">
    <source>
        <dbReference type="EMBL" id="MCV7073020.1"/>
    </source>
</evidence>
<dbReference type="EMBL" id="CP092427">
    <property type="protein sequence ID" value="ULP36462.1"/>
    <property type="molecule type" value="Genomic_DNA"/>
</dbReference>
<dbReference type="Gene3D" id="2.120.10.30">
    <property type="entry name" value="TolB, C-terminal domain"/>
    <property type="match status" value="1"/>
</dbReference>
<evidence type="ECO:0000313" key="3">
    <source>
        <dbReference type="EMBL" id="ULP36462.1"/>
    </source>
</evidence>
<dbReference type="Proteomes" id="UP001055159">
    <property type="component" value="Chromosome"/>
</dbReference>
<feature type="region of interest" description="Disordered" evidence="1">
    <location>
        <begin position="210"/>
        <end position="233"/>
    </location>
</feature>
<evidence type="ECO:0008006" key="6">
    <source>
        <dbReference type="Google" id="ProtNLM"/>
    </source>
</evidence>
<dbReference type="RefSeq" id="WP_052428989.1">
    <property type="nucleotide sequence ID" value="NZ_CP092427.2"/>
</dbReference>
<reference evidence="2" key="2">
    <citation type="journal article" date="2022" name="BMC Genomics">
        <title>Comparative genome analysis of mycobacteria focusing on tRNA and non-coding RNA.</title>
        <authorList>
            <person name="Behra P.R.K."/>
            <person name="Pettersson B.M.F."/>
            <person name="Ramesh M."/>
            <person name="Das S."/>
            <person name="Dasgupta S."/>
            <person name="Kirsebom L.A."/>
        </authorList>
    </citation>
    <scope>NUCLEOTIDE SEQUENCE</scope>
    <source>
        <strain evidence="2">DSM 45406</strain>
    </source>
</reference>
<sequence length="434" mass="46091">MQQTRMVYEEDAQGRRLVPIVIPPGPPAPARVIESSREMRVSPDGSHVLFSQIQLGLGGVLTAVPVVGTFTRAADATEYRITDARVVYGVGEGKQFTHDGKGVIIIGGQYEAGNVDDIVVDLATGKVTRLTGNLDYDEDTDLSPNGKWIAIGSTRTLDALTPMSRIVRPAFLPAQIQGAVYEAYAKTINVTNQEWLIAVEDDLARENGTPLFVSDDPSTPQDEGDGYTARSMPSWNQDGTAVTFYERLATADPTLPQTRIVVAKLNYTTSVGTAQGDQVTPDPTWAPKLSEYVPGPAVLPSTGTYPGTGGGTALITEDTTTTPGHTIRTVTYTDYVNEDGLILNGTEWTDATASQNSIRYVADIAVTGAHTGYLKGDVTINKLTRSITPTIAPVDPASKTGTAADPGSQIRSSLDGDLLVLLDPNRIAAAQAGV</sequence>
<keyword evidence="4" id="KW-1185">Reference proteome</keyword>
<evidence type="ECO:0000313" key="4">
    <source>
        <dbReference type="Proteomes" id="UP001055159"/>
    </source>
</evidence>
<dbReference type="EMBL" id="JACKRN010000789">
    <property type="protein sequence ID" value="MCV7073020.1"/>
    <property type="molecule type" value="Genomic_DNA"/>
</dbReference>
<dbReference type="AlphaFoldDB" id="A0A9X2YGV0"/>
<protein>
    <recommendedName>
        <fullName evidence="6">WD40-like Beta Propeller Repeat</fullName>
    </recommendedName>
</protein>
<evidence type="ECO:0000256" key="1">
    <source>
        <dbReference type="SAM" id="MobiDB-lite"/>
    </source>
</evidence>